<keyword evidence="3" id="KW-1185">Reference proteome</keyword>
<dbReference type="Proteomes" id="UP001066276">
    <property type="component" value="Chromosome 9"/>
</dbReference>
<evidence type="ECO:0000256" key="1">
    <source>
        <dbReference type="SAM" id="MobiDB-lite"/>
    </source>
</evidence>
<protein>
    <submittedName>
        <fullName evidence="2">Uncharacterized protein</fullName>
    </submittedName>
</protein>
<feature type="compositionally biased region" description="Basic and acidic residues" evidence="1">
    <location>
        <begin position="56"/>
        <end position="101"/>
    </location>
</feature>
<evidence type="ECO:0000313" key="2">
    <source>
        <dbReference type="EMBL" id="KAJ1108559.1"/>
    </source>
</evidence>
<comment type="caution">
    <text evidence="2">The sequence shown here is derived from an EMBL/GenBank/DDBJ whole genome shotgun (WGS) entry which is preliminary data.</text>
</comment>
<evidence type="ECO:0000313" key="3">
    <source>
        <dbReference type="Proteomes" id="UP001066276"/>
    </source>
</evidence>
<name>A0AAV7N1K7_PLEWA</name>
<gene>
    <name evidence="2" type="ORF">NDU88_005935</name>
</gene>
<reference evidence="2" key="1">
    <citation type="journal article" date="2022" name="bioRxiv">
        <title>Sequencing and chromosome-scale assembly of the giantPleurodeles waltlgenome.</title>
        <authorList>
            <person name="Brown T."/>
            <person name="Elewa A."/>
            <person name="Iarovenko S."/>
            <person name="Subramanian E."/>
            <person name="Araus A.J."/>
            <person name="Petzold A."/>
            <person name="Susuki M."/>
            <person name="Suzuki K.-i.T."/>
            <person name="Hayashi T."/>
            <person name="Toyoda A."/>
            <person name="Oliveira C."/>
            <person name="Osipova E."/>
            <person name="Leigh N.D."/>
            <person name="Simon A."/>
            <person name="Yun M.H."/>
        </authorList>
    </citation>
    <scope>NUCLEOTIDE SEQUENCE</scope>
    <source>
        <strain evidence="2">20211129_DDA</strain>
        <tissue evidence="2">Liver</tissue>
    </source>
</reference>
<sequence length="137" mass="14458">MFCDGLAGACLHTFPTYAAAASGEPEPNRSTTNQRGGARSPQEEGSTTGQVSGVPGEKEPGGKANEERDGGSKEDTVERTPGRRTGETRERCVPDRGREDNVLGSGAQQPATLLEKLAYPGALKRHSYGKGGRVERT</sequence>
<dbReference type="AlphaFoldDB" id="A0AAV7N1K7"/>
<feature type="region of interest" description="Disordered" evidence="1">
    <location>
        <begin position="18"/>
        <end position="109"/>
    </location>
</feature>
<dbReference type="EMBL" id="JANPWB010000013">
    <property type="protein sequence ID" value="KAJ1108559.1"/>
    <property type="molecule type" value="Genomic_DNA"/>
</dbReference>
<organism evidence="2 3">
    <name type="scientific">Pleurodeles waltl</name>
    <name type="common">Iberian ribbed newt</name>
    <dbReference type="NCBI Taxonomy" id="8319"/>
    <lineage>
        <taxon>Eukaryota</taxon>
        <taxon>Metazoa</taxon>
        <taxon>Chordata</taxon>
        <taxon>Craniata</taxon>
        <taxon>Vertebrata</taxon>
        <taxon>Euteleostomi</taxon>
        <taxon>Amphibia</taxon>
        <taxon>Batrachia</taxon>
        <taxon>Caudata</taxon>
        <taxon>Salamandroidea</taxon>
        <taxon>Salamandridae</taxon>
        <taxon>Pleurodelinae</taxon>
        <taxon>Pleurodeles</taxon>
    </lineage>
</organism>
<accession>A0AAV7N1K7</accession>
<proteinExistence type="predicted"/>